<dbReference type="InterPro" id="IPR001509">
    <property type="entry name" value="Epimerase_deHydtase"/>
</dbReference>
<name>A0ABS6GYG7_MAMLE</name>
<dbReference type="RefSeq" id="WP_064211294.1">
    <property type="nucleotide sequence ID" value="NZ_CP075503.1"/>
</dbReference>
<feature type="domain" description="NAD-dependent epimerase/dehydratase" evidence="2">
    <location>
        <begin position="4"/>
        <end position="128"/>
    </location>
</feature>
<evidence type="ECO:0000259" key="3">
    <source>
        <dbReference type="Pfam" id="PF08338"/>
    </source>
</evidence>
<evidence type="ECO:0000259" key="2">
    <source>
        <dbReference type="Pfam" id="PF01370"/>
    </source>
</evidence>
<organism evidence="4 5">
    <name type="scientific">Mammaliicoccus lentus</name>
    <name type="common">Staphylococcus lentus</name>
    <dbReference type="NCBI Taxonomy" id="42858"/>
    <lineage>
        <taxon>Bacteria</taxon>
        <taxon>Bacillati</taxon>
        <taxon>Bacillota</taxon>
        <taxon>Bacilli</taxon>
        <taxon>Bacillales</taxon>
        <taxon>Staphylococcaceae</taxon>
        <taxon>Mammaliicoccus</taxon>
    </lineage>
</organism>
<evidence type="ECO:0000313" key="4">
    <source>
        <dbReference type="EMBL" id="MBU6113692.1"/>
    </source>
</evidence>
<dbReference type="PANTHER" id="PTHR11092">
    <property type="entry name" value="SUGAR NUCLEOTIDE EPIMERASE RELATED"/>
    <property type="match status" value="1"/>
</dbReference>
<sequence>MKRILITGGTGLVGSELVDYYLANNDEVYVLTRSDRDSNNTSLYYINWSKDNWEKAIPKIDVVINLAGASLMNRWTEDYKETIMNSRIESTNRLFKFFEAQDYAPEVLFNASAVGYYPPSKVVSYDEYDQFLSHDFLSTVVERWEETALLFKELGTRVVIGRFGIILSNKGGALTTMVKPYKFFVGGSLGSGEQWMSWIHLEDLKEAITTLINNKDKQGVYNICSPNPVRQKVLGKTIAQTINRPHFLPAPKFALRAVLGEQSTMILDVQRVFPKKLLEMRFPFKYPEIDEAIKDLLN</sequence>
<comment type="caution">
    <text evidence="4">The sequence shown here is derived from an EMBL/GenBank/DDBJ whole genome shotgun (WGS) entry which is preliminary data.</text>
</comment>
<dbReference type="SUPFAM" id="SSF51735">
    <property type="entry name" value="NAD(P)-binding Rossmann-fold domains"/>
    <property type="match status" value="1"/>
</dbReference>
<dbReference type="InterPro" id="IPR013549">
    <property type="entry name" value="DUF1731"/>
</dbReference>
<keyword evidence="5" id="KW-1185">Reference proteome</keyword>
<dbReference type="GeneID" id="99677973"/>
<proteinExistence type="inferred from homology"/>
<dbReference type="Pfam" id="PF08338">
    <property type="entry name" value="DUF1731"/>
    <property type="match status" value="1"/>
</dbReference>
<dbReference type="InterPro" id="IPR010099">
    <property type="entry name" value="SDR39U1"/>
</dbReference>
<protein>
    <submittedName>
        <fullName evidence="4">TIGR01777 family oxidoreductase</fullName>
    </submittedName>
</protein>
<dbReference type="EMBL" id="JAHLZN010000009">
    <property type="protein sequence ID" value="MBU6113692.1"/>
    <property type="molecule type" value="Genomic_DNA"/>
</dbReference>
<evidence type="ECO:0000256" key="1">
    <source>
        <dbReference type="ARBA" id="ARBA00009353"/>
    </source>
</evidence>
<dbReference type="PANTHER" id="PTHR11092:SF0">
    <property type="entry name" value="EPIMERASE FAMILY PROTEIN SDR39U1"/>
    <property type="match status" value="1"/>
</dbReference>
<feature type="domain" description="DUF1731" evidence="3">
    <location>
        <begin position="250"/>
        <end position="296"/>
    </location>
</feature>
<comment type="similarity">
    <text evidence="1">Belongs to the NAD(P)-dependent epimerase/dehydratase family. SDR39U1 subfamily.</text>
</comment>
<dbReference type="NCBIfam" id="TIGR01777">
    <property type="entry name" value="yfcH"/>
    <property type="match status" value="1"/>
</dbReference>
<dbReference type="Proteomes" id="UP000770161">
    <property type="component" value="Unassembled WGS sequence"/>
</dbReference>
<dbReference type="Gene3D" id="3.40.50.720">
    <property type="entry name" value="NAD(P)-binding Rossmann-like Domain"/>
    <property type="match status" value="1"/>
</dbReference>
<gene>
    <name evidence="4" type="ORF">KQ656_06960</name>
</gene>
<dbReference type="InterPro" id="IPR036291">
    <property type="entry name" value="NAD(P)-bd_dom_sf"/>
</dbReference>
<reference evidence="4 5" key="1">
    <citation type="submission" date="2021-06" db="EMBL/GenBank/DDBJ databases">
        <title>Staphylococcus lentus K169 genome sequencing.</title>
        <authorList>
            <person name="Sundareshan S."/>
            <person name="Akhila D.S."/>
            <person name="Prachi D."/>
            <person name="Sivakumar R."/>
            <person name="Rajendhran J."/>
            <person name="Isloor S."/>
            <person name="Hegde N.R."/>
        </authorList>
    </citation>
    <scope>NUCLEOTIDE SEQUENCE [LARGE SCALE GENOMIC DNA]</scope>
    <source>
        <strain evidence="4 5">K169</strain>
    </source>
</reference>
<accession>A0ABS6GYG7</accession>
<evidence type="ECO:0000313" key="5">
    <source>
        <dbReference type="Proteomes" id="UP000770161"/>
    </source>
</evidence>
<dbReference type="Pfam" id="PF01370">
    <property type="entry name" value="Epimerase"/>
    <property type="match status" value="1"/>
</dbReference>